<feature type="compositionally biased region" description="Basic residues" evidence="1">
    <location>
        <begin position="123"/>
        <end position="137"/>
    </location>
</feature>
<sequence>MGMRPIGTADELERRRRRAVELVKRGESPAKVAYFLGCGRSSVYTWLKADREDARKVAARPHPGPTPRLSDEQIEELEGLLLRGARAHGWPNDLWSAHRVAEVIRRRFGVIYHVEHARKLIRRRLNRSSQRPQKRARQRNEAKIAR</sequence>
<dbReference type="InterPro" id="IPR009057">
    <property type="entry name" value="Homeodomain-like_sf"/>
</dbReference>
<dbReference type="Gene3D" id="1.10.10.10">
    <property type="entry name" value="Winged helix-like DNA-binding domain superfamily/Winged helix DNA-binding domain"/>
    <property type="match status" value="1"/>
</dbReference>
<evidence type="ECO:0000313" key="4">
    <source>
        <dbReference type="Proteomes" id="UP000317835"/>
    </source>
</evidence>
<dbReference type="Proteomes" id="UP000317835">
    <property type="component" value="Plasmid pElP_2"/>
</dbReference>
<dbReference type="SUPFAM" id="SSF46689">
    <property type="entry name" value="Homeodomain-like"/>
    <property type="match status" value="1"/>
</dbReference>
<dbReference type="InterPro" id="IPR025959">
    <property type="entry name" value="Winged_HTH_dom"/>
</dbReference>
<geneLocation type="plasmid" evidence="4">
    <name>pelp_2</name>
</geneLocation>
<dbReference type="KEGG" id="tpla:ElP_74390"/>
<dbReference type="AlphaFoldDB" id="A0A518HF51"/>
<keyword evidence="3" id="KW-0614">Plasmid</keyword>
<evidence type="ECO:0000313" key="3">
    <source>
        <dbReference type="EMBL" id="QDV39472.1"/>
    </source>
</evidence>
<feature type="domain" description="Winged helix-turn helix" evidence="2">
    <location>
        <begin position="92"/>
        <end position="145"/>
    </location>
</feature>
<organism evidence="3 4">
    <name type="scientific">Tautonia plasticadhaerens</name>
    <dbReference type="NCBI Taxonomy" id="2527974"/>
    <lineage>
        <taxon>Bacteria</taxon>
        <taxon>Pseudomonadati</taxon>
        <taxon>Planctomycetota</taxon>
        <taxon>Planctomycetia</taxon>
        <taxon>Isosphaerales</taxon>
        <taxon>Isosphaeraceae</taxon>
        <taxon>Tautonia</taxon>
    </lineage>
</organism>
<accession>A0A518HF51</accession>
<evidence type="ECO:0000259" key="2">
    <source>
        <dbReference type="Pfam" id="PF13592"/>
    </source>
</evidence>
<protein>
    <recommendedName>
        <fullName evidence="2">Winged helix-turn helix domain-containing protein</fullName>
    </recommendedName>
</protein>
<feature type="region of interest" description="Disordered" evidence="1">
    <location>
        <begin position="123"/>
        <end position="146"/>
    </location>
</feature>
<dbReference type="InterPro" id="IPR036388">
    <property type="entry name" value="WH-like_DNA-bd_sf"/>
</dbReference>
<reference evidence="3 4" key="1">
    <citation type="submission" date="2019-02" db="EMBL/GenBank/DDBJ databases">
        <title>Deep-cultivation of Planctomycetes and their phenomic and genomic characterization uncovers novel biology.</title>
        <authorList>
            <person name="Wiegand S."/>
            <person name="Jogler M."/>
            <person name="Boedeker C."/>
            <person name="Pinto D."/>
            <person name="Vollmers J."/>
            <person name="Rivas-Marin E."/>
            <person name="Kohn T."/>
            <person name="Peeters S.H."/>
            <person name="Heuer A."/>
            <person name="Rast P."/>
            <person name="Oberbeckmann S."/>
            <person name="Bunk B."/>
            <person name="Jeske O."/>
            <person name="Meyerdierks A."/>
            <person name="Storesund J.E."/>
            <person name="Kallscheuer N."/>
            <person name="Luecker S."/>
            <person name="Lage O.M."/>
            <person name="Pohl T."/>
            <person name="Merkel B.J."/>
            <person name="Hornburger P."/>
            <person name="Mueller R.-W."/>
            <person name="Bruemmer F."/>
            <person name="Labrenz M."/>
            <person name="Spormann A.M."/>
            <person name="Op den Camp H."/>
            <person name="Overmann J."/>
            <person name="Amann R."/>
            <person name="Jetten M.S.M."/>
            <person name="Mascher T."/>
            <person name="Medema M.H."/>
            <person name="Devos D.P."/>
            <person name="Kaster A.-K."/>
            <person name="Ovreas L."/>
            <person name="Rohde M."/>
            <person name="Galperin M.Y."/>
            <person name="Jogler C."/>
        </authorList>
    </citation>
    <scope>NUCLEOTIDE SEQUENCE [LARGE SCALE GENOMIC DNA]</scope>
    <source>
        <strain evidence="3 4">ElP</strain>
        <plasmid evidence="4">pelp_2</plasmid>
    </source>
</reference>
<dbReference type="Pfam" id="PF13551">
    <property type="entry name" value="HTH_29"/>
    <property type="match status" value="1"/>
</dbReference>
<name>A0A518HF51_9BACT</name>
<dbReference type="EMBL" id="CP036428">
    <property type="protein sequence ID" value="QDV39472.1"/>
    <property type="molecule type" value="Genomic_DNA"/>
</dbReference>
<keyword evidence="4" id="KW-1185">Reference proteome</keyword>
<gene>
    <name evidence="3" type="ORF">ElP_74390</name>
</gene>
<dbReference type="Pfam" id="PF13592">
    <property type="entry name" value="HTH_33"/>
    <property type="match status" value="1"/>
</dbReference>
<evidence type="ECO:0000256" key="1">
    <source>
        <dbReference type="SAM" id="MobiDB-lite"/>
    </source>
</evidence>
<dbReference type="OrthoDB" id="278698at2"/>
<proteinExistence type="predicted"/>